<reference evidence="1 2" key="1">
    <citation type="submission" date="2018-06" db="EMBL/GenBank/DDBJ databases">
        <authorList>
            <person name="Tortosa P."/>
        </authorList>
    </citation>
    <scope>NUCLEOTIDE SEQUENCE [LARGE SCALE GENOMIC DNA]</scope>
    <source>
        <strain evidence="1 2">MDI222</strain>
    </source>
</reference>
<organism evidence="1 2">
    <name type="scientific">Leptospira mayottensis</name>
    <dbReference type="NCBI Taxonomy" id="1137606"/>
    <lineage>
        <taxon>Bacteria</taxon>
        <taxon>Pseudomonadati</taxon>
        <taxon>Spirochaetota</taxon>
        <taxon>Spirochaetia</taxon>
        <taxon>Leptospirales</taxon>
        <taxon>Leptospiraceae</taxon>
        <taxon>Leptospira</taxon>
    </lineage>
</organism>
<evidence type="ECO:0000313" key="1">
    <source>
        <dbReference type="EMBL" id="AXR64742.1"/>
    </source>
</evidence>
<dbReference type="Proteomes" id="UP000258889">
    <property type="component" value="Chromosome i"/>
</dbReference>
<sequence>MLVETIQNKTDFVGKSVINALIYLSKTAISQKIRSHFSEMLPCFYFLITIFSENTNTICRLAF</sequence>
<gene>
    <name evidence="1" type="ORF">DQM28_11465</name>
</gene>
<protein>
    <submittedName>
        <fullName evidence="1">Uncharacterized protein</fullName>
    </submittedName>
</protein>
<accession>A0ABM6Y9Q0</accession>
<evidence type="ECO:0000313" key="2">
    <source>
        <dbReference type="Proteomes" id="UP000258889"/>
    </source>
</evidence>
<reference evidence="1 2" key="2">
    <citation type="submission" date="2018-09" db="EMBL/GenBank/DDBJ databases">
        <title>Complete Genome sequences of three Leptospira mayottensis isolates obtained from Tenrecid mammals endemic to the Malagasy region.</title>
        <authorList>
            <person name="Cordonin C."/>
            <person name="Toty C."/>
        </authorList>
    </citation>
    <scope>NUCLEOTIDE SEQUENCE [LARGE SCALE GENOMIC DNA]</scope>
    <source>
        <strain evidence="1 2">MDI222</strain>
    </source>
</reference>
<keyword evidence="2" id="KW-1185">Reference proteome</keyword>
<dbReference type="EMBL" id="CP030144">
    <property type="protein sequence ID" value="AXR64742.1"/>
    <property type="molecule type" value="Genomic_DNA"/>
</dbReference>
<proteinExistence type="predicted"/>
<name>A0ABM6Y9Q0_9LEPT</name>